<name>A0AA48RA85_9ZZZZ</name>
<dbReference type="EMBL" id="OY288114">
    <property type="protein sequence ID" value="CAJ0858006.1"/>
    <property type="molecule type" value="Genomic_DNA"/>
</dbReference>
<accession>A0AA48RA85</accession>
<reference evidence="1" key="1">
    <citation type="submission" date="2023-07" db="EMBL/GenBank/DDBJ databases">
        <authorList>
            <person name="Pelsma A.J. K."/>
        </authorList>
    </citation>
    <scope>NUCLEOTIDE SEQUENCE</scope>
</reference>
<proteinExistence type="predicted"/>
<sequence length="725" mass="75329">MGAFAAWSAPVGVERIAASPTVLRIRGFDNRLSAGGGPQPQAPAAPVAWDGGTLHVTVGWSGAAFAAYPDLRSARLIIEGVDVQNGSVTGVLATRDIATPAPNIAEVRISSVTTKPLADGGIGVEIATQPPLAHMQDAEPSALLVLCAPDGGRERHVVRSASTAPGSDPVARFKTGGRARIGARPNDFVGQTAYVVYGYSVDIDMPVPLSVPLAARAARAQATVAVSLSDPFVATDAIVDPNGLRPPRPQPRSAPVAFVAPQRLTPPAPPTPEHEVHHVYYDPADKTGQARKTLPFDAKAQPGVDGFVLHRASVHAMIVADVKRRLAVQNAADPQPTVLDAGAPRPDLKGWIAALPEWLSAYNKGGPTRPPSSLTLANVLSDNAARAAFNEHFYGGLLDDELRALADLPENLGGFARVNPKPLQVGAPGVDSVDGGGYSRTFYKLASVNAAASGSALTGAIGPYYTRVVTPPRAPVVYKIQATSASIVVAWALDDNNDVAGYLVYRGAEASDLADLRWFGPNPEFPSATGVAAILSDPKRAYPLSFGPGAIDPRIIALKPDPRLCARDYEGGDMGEIPLPPGVVPDAIDAVYRLSDYQASRAPLDQPQAFNYWTPPKRGGIAQLVVDGPGQARIKGLRIGLGRRVPVVVVVSSAGAPQVLGDVGVRRLSLTDGVSSGAPLDPDASSVYAPPAATGSNFYAVVAVDVHGNRSAGSKIFAASLSPTA</sequence>
<evidence type="ECO:0000313" key="1">
    <source>
        <dbReference type="EMBL" id="CAJ0858006.1"/>
    </source>
</evidence>
<gene>
    <name evidence="1" type="ORF">AMST5_01077</name>
</gene>
<organism evidence="1">
    <name type="scientific">freshwater sediment metagenome</name>
    <dbReference type="NCBI Taxonomy" id="556182"/>
    <lineage>
        <taxon>unclassified sequences</taxon>
        <taxon>metagenomes</taxon>
        <taxon>ecological metagenomes</taxon>
    </lineage>
</organism>
<dbReference type="AlphaFoldDB" id="A0AA48RA85"/>
<protein>
    <submittedName>
        <fullName evidence="1">Uncharacterized protein</fullName>
    </submittedName>
</protein>